<sequence>MPKRCCRSSSLTSRQLWRPTTPCSPSSLTTLTTFSVPSPQRVPFIQHLYLRLTRCSTTPRTLRTGPSLSSATPSRPPPSPLPWSRAHSYA</sequence>
<evidence type="ECO:0000256" key="1">
    <source>
        <dbReference type="SAM" id="MobiDB-lite"/>
    </source>
</evidence>
<evidence type="ECO:0000313" key="2">
    <source>
        <dbReference type="EMBL" id="KZV85479.1"/>
    </source>
</evidence>
<dbReference type="InParanoid" id="A0A165ZSF5"/>
<accession>A0A165ZSF5</accession>
<dbReference type="EMBL" id="KV426187">
    <property type="protein sequence ID" value="KZV85479.1"/>
    <property type="molecule type" value="Genomic_DNA"/>
</dbReference>
<dbReference type="Proteomes" id="UP000077266">
    <property type="component" value="Unassembled WGS sequence"/>
</dbReference>
<feature type="region of interest" description="Disordered" evidence="1">
    <location>
        <begin position="1"/>
        <end position="24"/>
    </location>
</feature>
<reference evidence="2 3" key="1">
    <citation type="journal article" date="2016" name="Mol. Biol. Evol.">
        <title>Comparative Genomics of Early-Diverging Mushroom-Forming Fungi Provides Insights into the Origins of Lignocellulose Decay Capabilities.</title>
        <authorList>
            <person name="Nagy L.G."/>
            <person name="Riley R."/>
            <person name="Tritt A."/>
            <person name="Adam C."/>
            <person name="Daum C."/>
            <person name="Floudas D."/>
            <person name="Sun H."/>
            <person name="Yadav J.S."/>
            <person name="Pangilinan J."/>
            <person name="Larsson K.H."/>
            <person name="Matsuura K."/>
            <person name="Barry K."/>
            <person name="Labutti K."/>
            <person name="Kuo R."/>
            <person name="Ohm R.A."/>
            <person name="Bhattacharya S.S."/>
            <person name="Shirouzu T."/>
            <person name="Yoshinaga Y."/>
            <person name="Martin F.M."/>
            <person name="Grigoriev I.V."/>
            <person name="Hibbett D.S."/>
        </authorList>
    </citation>
    <scope>NUCLEOTIDE SEQUENCE [LARGE SCALE GENOMIC DNA]</scope>
    <source>
        <strain evidence="2 3">HHB12029</strain>
    </source>
</reference>
<keyword evidence="3" id="KW-1185">Reference proteome</keyword>
<feature type="region of interest" description="Disordered" evidence="1">
    <location>
        <begin position="58"/>
        <end position="90"/>
    </location>
</feature>
<proteinExistence type="predicted"/>
<organism evidence="2 3">
    <name type="scientific">Exidia glandulosa HHB12029</name>
    <dbReference type="NCBI Taxonomy" id="1314781"/>
    <lineage>
        <taxon>Eukaryota</taxon>
        <taxon>Fungi</taxon>
        <taxon>Dikarya</taxon>
        <taxon>Basidiomycota</taxon>
        <taxon>Agaricomycotina</taxon>
        <taxon>Agaricomycetes</taxon>
        <taxon>Auriculariales</taxon>
        <taxon>Exidiaceae</taxon>
        <taxon>Exidia</taxon>
    </lineage>
</organism>
<gene>
    <name evidence="2" type="ORF">EXIGLDRAFT_255827</name>
</gene>
<name>A0A165ZSF5_EXIGL</name>
<protein>
    <submittedName>
        <fullName evidence="2">Uncharacterized protein</fullName>
    </submittedName>
</protein>
<evidence type="ECO:0000313" key="3">
    <source>
        <dbReference type="Proteomes" id="UP000077266"/>
    </source>
</evidence>
<dbReference type="AlphaFoldDB" id="A0A165ZSF5"/>